<dbReference type="Pfam" id="PF00639">
    <property type="entry name" value="Rotamase"/>
    <property type="match status" value="1"/>
</dbReference>
<dbReference type="SUPFAM" id="SSF54534">
    <property type="entry name" value="FKBP-like"/>
    <property type="match status" value="2"/>
</dbReference>
<reference evidence="12 13" key="1">
    <citation type="submission" date="2019-07" db="EMBL/GenBank/DDBJ databases">
        <title>Whole genome shotgun sequence of Gluconobacter kanchanaburiensis NBRC 103587.</title>
        <authorList>
            <person name="Hosoyama A."/>
            <person name="Uohara A."/>
            <person name="Ohji S."/>
            <person name="Ichikawa N."/>
        </authorList>
    </citation>
    <scope>NUCLEOTIDE SEQUENCE [LARGE SCALE GENOMIC DNA]</scope>
    <source>
        <strain evidence="12 13">NBRC 103587</strain>
    </source>
</reference>
<keyword evidence="2 10" id="KW-0732">Signal</keyword>
<evidence type="ECO:0000256" key="10">
    <source>
        <dbReference type="SAM" id="SignalP"/>
    </source>
</evidence>
<evidence type="ECO:0000256" key="7">
    <source>
        <dbReference type="ARBA" id="ARBA00030642"/>
    </source>
</evidence>
<evidence type="ECO:0000256" key="3">
    <source>
        <dbReference type="ARBA" id="ARBA00022764"/>
    </source>
</evidence>
<evidence type="ECO:0000256" key="9">
    <source>
        <dbReference type="PROSITE-ProRule" id="PRU00278"/>
    </source>
</evidence>
<comment type="caution">
    <text evidence="12">The sequence shown here is derived from an EMBL/GenBank/DDBJ whole genome shotgun (WGS) entry which is preliminary data.</text>
</comment>
<dbReference type="EMBL" id="BJVA01000004">
    <property type="protein sequence ID" value="GEK95804.1"/>
    <property type="molecule type" value="Genomic_DNA"/>
</dbReference>
<dbReference type="GO" id="GO:0003755">
    <property type="term" value="F:peptidyl-prolyl cis-trans isomerase activity"/>
    <property type="evidence" value="ECO:0007669"/>
    <property type="project" value="UniProtKB-KW"/>
</dbReference>
<dbReference type="InterPro" id="IPR000297">
    <property type="entry name" value="PPIase_PpiC"/>
</dbReference>
<keyword evidence="13" id="KW-1185">Reference proteome</keyword>
<evidence type="ECO:0000256" key="2">
    <source>
        <dbReference type="ARBA" id="ARBA00022729"/>
    </source>
</evidence>
<accession>A0A511B618</accession>
<evidence type="ECO:0000259" key="11">
    <source>
        <dbReference type="PROSITE" id="PS50198"/>
    </source>
</evidence>
<dbReference type="InterPro" id="IPR015391">
    <property type="entry name" value="SurA_N"/>
</dbReference>
<evidence type="ECO:0000313" key="13">
    <source>
        <dbReference type="Proteomes" id="UP000321079"/>
    </source>
</evidence>
<protein>
    <recommendedName>
        <fullName evidence="1">Parvulin-like PPIase</fullName>
    </recommendedName>
    <alternativeName>
        <fullName evidence="7">Peptidyl-prolyl cis-trans isomerase plp</fullName>
    </alternativeName>
    <alternativeName>
        <fullName evidence="8">Rotamase plp</fullName>
    </alternativeName>
</protein>
<dbReference type="AlphaFoldDB" id="A0A511B618"/>
<dbReference type="InterPro" id="IPR027304">
    <property type="entry name" value="Trigger_fact/SurA_dom_sf"/>
</dbReference>
<dbReference type="PANTHER" id="PTHR47637:SF1">
    <property type="entry name" value="CHAPERONE SURA"/>
    <property type="match status" value="1"/>
</dbReference>
<keyword evidence="4 9" id="KW-0697">Rotamase</keyword>
<feature type="chain" id="PRO_5021943246" description="Parvulin-like PPIase" evidence="10">
    <location>
        <begin position="27"/>
        <end position="451"/>
    </location>
</feature>
<sequence length="451" mass="49621">MSKTHCTASKALAALLALSAVTPAMASVQHKADAKTATAVKPAAKPPEDQILAVINGQVLTQRDVDNRAKLFVLSTGLPISPEIMSRMRGQIIHQLIDERLKTQEILKRHINVEPDQIAGAITNIEQRNGMPKNALRDRLATDGVSLTTLIDQIRVQIGWMQVLREKLGEEGRITATQISQREQALQAEQGRAQYFMSEIFVPVADPRHDEAELAFTKTIISQLREGAPFPIVAAQFSQAQSALDGGSMGWVQEDNLDPQVVNIVRQMPIGAISNPIQVAGGFVIATVQSKRVVGKQMGTVLDLRQAFFPFDTPLNPQNPTEQQRTALQKATAAVQTIHSCPEMEALNKSLGEKRPGNPGSQVMERLMPQMKAVLESLPPNKVSRPLVSMDGIALLMVCDRQQKNLAQQSPSEIADQLMNERVEQASRQLQRDLQRRAIIEMRPAAKMAFN</sequence>
<dbReference type="OrthoDB" id="9791746at2"/>
<evidence type="ECO:0000256" key="8">
    <source>
        <dbReference type="ARBA" id="ARBA00031484"/>
    </source>
</evidence>
<dbReference type="InterPro" id="IPR046357">
    <property type="entry name" value="PPIase_dom_sf"/>
</dbReference>
<evidence type="ECO:0000313" key="12">
    <source>
        <dbReference type="EMBL" id="GEK95804.1"/>
    </source>
</evidence>
<feature type="domain" description="PpiC" evidence="11">
    <location>
        <begin position="192"/>
        <end position="290"/>
    </location>
</feature>
<organism evidence="12 13">
    <name type="scientific">Gluconobacter kanchanaburiensis NBRC 103587</name>
    <dbReference type="NCBI Taxonomy" id="1307948"/>
    <lineage>
        <taxon>Bacteria</taxon>
        <taxon>Pseudomonadati</taxon>
        <taxon>Pseudomonadota</taxon>
        <taxon>Alphaproteobacteria</taxon>
        <taxon>Acetobacterales</taxon>
        <taxon>Acetobacteraceae</taxon>
        <taxon>Gluconobacter</taxon>
    </lineage>
</organism>
<name>A0A511B618_9PROT</name>
<dbReference type="InterPro" id="IPR050280">
    <property type="entry name" value="OMP_Chaperone_SurA"/>
</dbReference>
<evidence type="ECO:0000256" key="1">
    <source>
        <dbReference type="ARBA" id="ARBA00018370"/>
    </source>
</evidence>
<keyword evidence="5" id="KW-0143">Chaperone</keyword>
<evidence type="ECO:0000256" key="5">
    <source>
        <dbReference type="ARBA" id="ARBA00023186"/>
    </source>
</evidence>
<dbReference type="SUPFAM" id="SSF109998">
    <property type="entry name" value="Triger factor/SurA peptide-binding domain-like"/>
    <property type="match status" value="1"/>
</dbReference>
<keyword evidence="3" id="KW-0574">Periplasm</keyword>
<dbReference type="Proteomes" id="UP000321079">
    <property type="component" value="Unassembled WGS sequence"/>
</dbReference>
<gene>
    <name evidence="12" type="ORF">GKA01_10010</name>
</gene>
<dbReference type="Gene3D" id="1.10.4030.10">
    <property type="entry name" value="Porin chaperone SurA, peptide-binding domain"/>
    <property type="match status" value="1"/>
</dbReference>
<keyword evidence="6 9" id="KW-0413">Isomerase</keyword>
<dbReference type="PROSITE" id="PS50198">
    <property type="entry name" value="PPIC_PPIASE_2"/>
    <property type="match status" value="1"/>
</dbReference>
<dbReference type="Pfam" id="PF09312">
    <property type="entry name" value="SurA_N"/>
    <property type="match status" value="1"/>
</dbReference>
<dbReference type="RefSeq" id="WP_146859809.1">
    <property type="nucleotide sequence ID" value="NZ_BARK01000005.1"/>
</dbReference>
<feature type="signal peptide" evidence="10">
    <location>
        <begin position="1"/>
        <end position="26"/>
    </location>
</feature>
<proteinExistence type="predicted"/>
<dbReference type="PANTHER" id="PTHR47637">
    <property type="entry name" value="CHAPERONE SURA"/>
    <property type="match status" value="1"/>
</dbReference>
<evidence type="ECO:0000256" key="6">
    <source>
        <dbReference type="ARBA" id="ARBA00023235"/>
    </source>
</evidence>
<dbReference type="Gene3D" id="3.10.50.40">
    <property type="match status" value="1"/>
</dbReference>
<evidence type="ECO:0000256" key="4">
    <source>
        <dbReference type="ARBA" id="ARBA00023110"/>
    </source>
</evidence>